<dbReference type="GO" id="GO:0070290">
    <property type="term" value="F:N-acylphosphatidylethanolamine-specific phospholipase D activity"/>
    <property type="evidence" value="ECO:0007669"/>
    <property type="project" value="TreeGrafter"/>
</dbReference>
<evidence type="ECO:0000313" key="2">
    <source>
        <dbReference type="EMBL" id="WOO79197.1"/>
    </source>
</evidence>
<dbReference type="PANTHER" id="PTHR15032:SF4">
    <property type="entry name" value="N-ACYL-PHOSPHATIDYLETHANOLAMINE-HYDROLYZING PHOSPHOLIPASE D"/>
    <property type="match status" value="1"/>
</dbReference>
<accession>A0AAF1BGR3</accession>
<feature type="domain" description="Metallo-beta-lactamase" evidence="1">
    <location>
        <begin position="129"/>
        <end position="359"/>
    </location>
</feature>
<keyword evidence="3" id="KW-1185">Reference proteome</keyword>
<sequence>MRGRLFSRLRHTTPLPLAAMTHLTITRPEGKRERKEHWANDEGTAFVNPWPSANMKAMGGTAVAKFIWEGLWISKKDDLADPSKFVKSTTVDFTPPAQGTVKATWLGHACVLVSFPPPADAPAGARGVNVLFDPVFSVRCGPTQLFGAPKRYTPVPCGDVNGLPEIDVVVISHNHYDHEDIPTLHALYKKQADHPPALLVPLNTVRTLGGVQAPKESVLELDWWEDVVIDVAGKGSVKLTCTPAQHTTARTPFDSAHSLWASWAAQSVDKAGDTGASVWFGGDTGYCCVEHETHEIDESRPVCPEFKNIGERLGPFDLALIPIGAYAPRWFLSTVHNSPIDAVRMFHDIKAKKAIAIHWGTWDLSHEPLSEPPQLLARAREQLGLTQEQFDTCALGGSVVVPVETA</sequence>
<name>A0AAF1BGR3_9TREE</name>
<dbReference type="GO" id="GO:0070292">
    <property type="term" value="P:N-acylphosphatidylethanolamine metabolic process"/>
    <property type="evidence" value="ECO:0007669"/>
    <property type="project" value="TreeGrafter"/>
</dbReference>
<evidence type="ECO:0000259" key="1">
    <source>
        <dbReference type="Pfam" id="PF12706"/>
    </source>
</evidence>
<dbReference type="EMBL" id="CP086715">
    <property type="protein sequence ID" value="WOO79197.1"/>
    <property type="molecule type" value="Genomic_DNA"/>
</dbReference>
<dbReference type="AlphaFoldDB" id="A0AAF1BGR3"/>
<protein>
    <submittedName>
        <fullName evidence="2">N-acyl-phosphatidylethanolamine-hydrolyzing phospholipase D</fullName>
    </submittedName>
</protein>
<dbReference type="InterPro" id="IPR036866">
    <property type="entry name" value="RibonucZ/Hydroxyglut_hydro"/>
</dbReference>
<proteinExistence type="predicted"/>
<dbReference type="RefSeq" id="XP_062625229.1">
    <property type="nucleotide sequence ID" value="XM_062769245.1"/>
</dbReference>
<dbReference type="GO" id="GO:0070291">
    <property type="term" value="P:N-acylethanolamine metabolic process"/>
    <property type="evidence" value="ECO:0007669"/>
    <property type="project" value="TreeGrafter"/>
</dbReference>
<dbReference type="GO" id="GO:0005737">
    <property type="term" value="C:cytoplasm"/>
    <property type="evidence" value="ECO:0007669"/>
    <property type="project" value="TreeGrafter"/>
</dbReference>
<evidence type="ECO:0000313" key="3">
    <source>
        <dbReference type="Proteomes" id="UP000827549"/>
    </source>
</evidence>
<gene>
    <name evidence="2" type="primary">NAPEPLD_1</name>
    <name evidence="2" type="ORF">LOC62_02G002731</name>
</gene>
<dbReference type="InterPro" id="IPR001279">
    <property type="entry name" value="Metallo-B-lactamas"/>
</dbReference>
<dbReference type="PANTHER" id="PTHR15032">
    <property type="entry name" value="N-ACYL-PHOSPHATIDYLETHANOLAMINE-HYDROLYZING PHOSPHOLIPASE D"/>
    <property type="match status" value="1"/>
</dbReference>
<organism evidence="2 3">
    <name type="scientific">Vanrija pseudolonga</name>
    <dbReference type="NCBI Taxonomy" id="143232"/>
    <lineage>
        <taxon>Eukaryota</taxon>
        <taxon>Fungi</taxon>
        <taxon>Dikarya</taxon>
        <taxon>Basidiomycota</taxon>
        <taxon>Agaricomycotina</taxon>
        <taxon>Tremellomycetes</taxon>
        <taxon>Trichosporonales</taxon>
        <taxon>Trichosporonaceae</taxon>
        <taxon>Vanrija</taxon>
    </lineage>
</organism>
<reference evidence="2" key="1">
    <citation type="submission" date="2023-10" db="EMBL/GenBank/DDBJ databases">
        <authorList>
            <person name="Noh H."/>
        </authorList>
    </citation>
    <scope>NUCLEOTIDE SEQUENCE</scope>
    <source>
        <strain evidence="2">DUCC4014</strain>
    </source>
</reference>
<dbReference type="Pfam" id="PF12706">
    <property type="entry name" value="Lactamase_B_2"/>
    <property type="match status" value="1"/>
</dbReference>
<dbReference type="Proteomes" id="UP000827549">
    <property type="component" value="Chromosome 2"/>
</dbReference>
<dbReference type="GeneID" id="87805978"/>
<dbReference type="SUPFAM" id="SSF56281">
    <property type="entry name" value="Metallo-hydrolase/oxidoreductase"/>
    <property type="match status" value="1"/>
</dbReference>
<dbReference type="Gene3D" id="3.60.15.10">
    <property type="entry name" value="Ribonuclease Z/Hydroxyacylglutathione hydrolase-like"/>
    <property type="match status" value="1"/>
</dbReference>